<evidence type="ECO:0000313" key="3">
    <source>
        <dbReference type="EMBL" id="GAA4454627.1"/>
    </source>
</evidence>
<comment type="caution">
    <text evidence="3">The sequence shown here is derived from an EMBL/GenBank/DDBJ whole genome shotgun (WGS) entry which is preliminary data.</text>
</comment>
<gene>
    <name evidence="3" type="ORF">GCM10023092_16930</name>
</gene>
<keyword evidence="2" id="KW-0472">Membrane</keyword>
<dbReference type="RefSeq" id="WP_344825385.1">
    <property type="nucleotide sequence ID" value="NZ_BAABEZ010000022.1"/>
</dbReference>
<evidence type="ECO:0008006" key="5">
    <source>
        <dbReference type="Google" id="ProtNLM"/>
    </source>
</evidence>
<organism evidence="3 4">
    <name type="scientific">Rurimicrobium arvi</name>
    <dbReference type="NCBI Taxonomy" id="2049916"/>
    <lineage>
        <taxon>Bacteria</taxon>
        <taxon>Pseudomonadati</taxon>
        <taxon>Bacteroidota</taxon>
        <taxon>Chitinophagia</taxon>
        <taxon>Chitinophagales</taxon>
        <taxon>Chitinophagaceae</taxon>
        <taxon>Rurimicrobium</taxon>
    </lineage>
</organism>
<keyword evidence="2" id="KW-1133">Transmembrane helix</keyword>
<keyword evidence="2" id="KW-0812">Transmembrane</keyword>
<feature type="region of interest" description="Disordered" evidence="1">
    <location>
        <begin position="47"/>
        <end position="186"/>
    </location>
</feature>
<reference evidence="4" key="1">
    <citation type="journal article" date="2019" name="Int. J. Syst. Evol. Microbiol.">
        <title>The Global Catalogue of Microorganisms (GCM) 10K type strain sequencing project: providing services to taxonomists for standard genome sequencing and annotation.</title>
        <authorList>
            <consortium name="The Broad Institute Genomics Platform"/>
            <consortium name="The Broad Institute Genome Sequencing Center for Infectious Disease"/>
            <person name="Wu L."/>
            <person name="Ma J."/>
        </authorList>
    </citation>
    <scope>NUCLEOTIDE SEQUENCE [LARGE SCALE GENOMIC DNA]</scope>
    <source>
        <strain evidence="4">JCM 31921</strain>
    </source>
</reference>
<keyword evidence="4" id="KW-1185">Reference proteome</keyword>
<proteinExistence type="predicted"/>
<evidence type="ECO:0000313" key="4">
    <source>
        <dbReference type="Proteomes" id="UP001501410"/>
    </source>
</evidence>
<sequence length="271" mass="28651">MKENTQIDKKAATVTIAAHIALLLLCMLIGYTLPASNQTTEELGMEVNLGNSDDGSGDNQAFSTEHPAYQPEESVRSRQQETADPPANLATDENDADAPTIKPAVDNKRKQAAQNEHKLQTAAAQPKPKMLFPAASGNGGNASSMNQSGGSEGNGQGNGDKGVPGGTPGSDNYTGSPGNGTSGIGWSFTDRQMVARPDPAAEFREGGKVVIRVTVNRDGQIVAKSIKSASSNELRKLALQKLNDVRFNKSTTAPPEQFGDITFVFKTRAHK</sequence>
<name>A0ABP8MSE5_9BACT</name>
<evidence type="ECO:0000256" key="1">
    <source>
        <dbReference type="SAM" id="MobiDB-lite"/>
    </source>
</evidence>
<accession>A0ABP8MSE5</accession>
<feature type="compositionally biased region" description="Polar residues" evidence="1">
    <location>
        <begin position="49"/>
        <end position="63"/>
    </location>
</feature>
<evidence type="ECO:0000256" key="2">
    <source>
        <dbReference type="SAM" id="Phobius"/>
    </source>
</evidence>
<protein>
    <recommendedName>
        <fullName evidence="5">Energy transducer TonB</fullName>
    </recommendedName>
</protein>
<feature type="transmembrane region" description="Helical" evidence="2">
    <location>
        <begin position="12"/>
        <end position="33"/>
    </location>
</feature>
<dbReference type="SUPFAM" id="SSF74653">
    <property type="entry name" value="TolA/TonB C-terminal domain"/>
    <property type="match status" value="1"/>
</dbReference>
<dbReference type="EMBL" id="BAABEZ010000022">
    <property type="protein sequence ID" value="GAA4454627.1"/>
    <property type="molecule type" value="Genomic_DNA"/>
</dbReference>
<dbReference type="Proteomes" id="UP001501410">
    <property type="component" value="Unassembled WGS sequence"/>
</dbReference>
<feature type="compositionally biased region" description="Basic and acidic residues" evidence="1">
    <location>
        <begin position="105"/>
        <end position="119"/>
    </location>
</feature>
<feature type="compositionally biased region" description="Gly residues" evidence="1">
    <location>
        <begin position="150"/>
        <end position="168"/>
    </location>
</feature>